<dbReference type="InterPro" id="IPR021858">
    <property type="entry name" value="Fun_TF"/>
</dbReference>
<dbReference type="EMBL" id="ML738312">
    <property type="protein sequence ID" value="KAE8315406.1"/>
    <property type="molecule type" value="Genomic_DNA"/>
</dbReference>
<dbReference type="Pfam" id="PF11951">
    <property type="entry name" value="Fungal_trans_2"/>
    <property type="match status" value="1"/>
</dbReference>
<dbReference type="GO" id="GO:0000976">
    <property type="term" value="F:transcription cis-regulatory region binding"/>
    <property type="evidence" value="ECO:0007669"/>
    <property type="project" value="TreeGrafter"/>
</dbReference>
<dbReference type="GO" id="GO:0000981">
    <property type="term" value="F:DNA-binding transcription factor activity, RNA polymerase II-specific"/>
    <property type="evidence" value="ECO:0007669"/>
    <property type="project" value="InterPro"/>
</dbReference>
<name>A0A5N6W4G7_9EURO</name>
<protein>
    <submittedName>
        <fullName evidence="8">Fungal-specific transcription factor domain-containing protein</fullName>
    </submittedName>
</protein>
<dbReference type="CDD" id="cd00067">
    <property type="entry name" value="GAL4"/>
    <property type="match status" value="1"/>
</dbReference>
<dbReference type="AlphaFoldDB" id="A0A5N6W4G7"/>
<keyword evidence="4" id="KW-0804">Transcription</keyword>
<evidence type="ECO:0000256" key="3">
    <source>
        <dbReference type="ARBA" id="ARBA00023125"/>
    </source>
</evidence>
<evidence type="ECO:0000259" key="7">
    <source>
        <dbReference type="PROSITE" id="PS50048"/>
    </source>
</evidence>
<dbReference type="InterPro" id="IPR001138">
    <property type="entry name" value="Zn2Cys6_DnaBD"/>
</dbReference>
<accession>A0A5N6W4G7</accession>
<proteinExistence type="predicted"/>
<dbReference type="PROSITE" id="PS00463">
    <property type="entry name" value="ZN2_CY6_FUNGAL_1"/>
    <property type="match status" value="1"/>
</dbReference>
<gene>
    <name evidence="8" type="ORF">BDV41DRAFT_531076</name>
</gene>
<evidence type="ECO:0000313" key="9">
    <source>
        <dbReference type="Proteomes" id="UP000325433"/>
    </source>
</evidence>
<evidence type="ECO:0000256" key="4">
    <source>
        <dbReference type="ARBA" id="ARBA00023163"/>
    </source>
</evidence>
<dbReference type="SMART" id="SM00066">
    <property type="entry name" value="GAL4"/>
    <property type="match status" value="1"/>
</dbReference>
<dbReference type="InterPro" id="IPR036864">
    <property type="entry name" value="Zn2-C6_fun-type_DNA-bd_sf"/>
</dbReference>
<evidence type="ECO:0000256" key="1">
    <source>
        <dbReference type="ARBA" id="ARBA00004123"/>
    </source>
</evidence>
<comment type="subcellular location">
    <subcellularLocation>
        <location evidence="1">Nucleus</location>
    </subcellularLocation>
</comment>
<evidence type="ECO:0000313" key="8">
    <source>
        <dbReference type="EMBL" id="KAE8315406.1"/>
    </source>
</evidence>
<keyword evidence="3" id="KW-0238">DNA-binding</keyword>
<dbReference type="GO" id="GO:0008270">
    <property type="term" value="F:zinc ion binding"/>
    <property type="evidence" value="ECO:0007669"/>
    <property type="project" value="InterPro"/>
</dbReference>
<feature type="region of interest" description="Disordered" evidence="6">
    <location>
        <begin position="129"/>
        <end position="193"/>
    </location>
</feature>
<dbReference type="PANTHER" id="PTHR37534:SF38">
    <property type="entry name" value="ZN(2)-C6 FUNGAL-TYPE DOMAIN-CONTAINING PROTEIN"/>
    <property type="match status" value="1"/>
</dbReference>
<dbReference type="PANTHER" id="PTHR37534">
    <property type="entry name" value="TRANSCRIPTIONAL ACTIVATOR PROTEIN UGA3"/>
    <property type="match status" value="1"/>
</dbReference>
<sequence length="703" mass="79272">MQCTYPLIAMHHFKGSRRSRTRTISYSGCWTCRKRRIKCDERPYSCRRCEEDNLACGGYGVRLQWGMDMDKTAPERGGSRMRINPERCIDWYMTDEELAGALSMLDREPDADAKAGPFSVFRLQPVNHSHHNHSISPLESAKCGDSWPRPEDDIVSSPQKTTEHAVATPPDTPGSDGLSFPTKESDLPSQDESSIYLPNLDVTAEKEHYSNDNLQLPLDDLTYHHHTTIGHDEVLQPSNIIHSYDQDLAFTMSPHDPVDERRESFLNKLKRGSGLQGIHDAQFALLNTALYSPHHNIPSPGTSNYSVARLINHYAEHVAHLMQPVAHHNNPFRSLYLPLAIEGSFYLQGYPDLGGNTSARAAVFHSLLTTAAFHLLGLGLKNQDLERLAFHHKQQALVALRCALSKKRSTYKELMIGVLSLVSVDILDGGIHDHWIHLEAGFRLQASRHHSPLISRETGQLNAICTMLRLFAQTAQPTPEPLPWTSKKPWFEAKACDYSNPSIEYLYGITSTIARSIDKIYLATQHLSYYKNRSYPQGLMEACESLGDELSSWTICSESFSAVGSEEEQTLQVAHAQAKAFHYASLIYYYRSVQSCNASSLSVEQEATLAAMNEAEDLKACFFDRTSSPAPISWPAYIASCEAVGAMREEWEKWWIRVQTYGLKSFSKQHATIHQVWAIVDRSQTSLDWRKALEILNIRIIPV</sequence>
<keyword evidence="2" id="KW-0805">Transcription regulation</keyword>
<evidence type="ECO:0000256" key="5">
    <source>
        <dbReference type="ARBA" id="ARBA00023242"/>
    </source>
</evidence>
<dbReference type="GO" id="GO:0005634">
    <property type="term" value="C:nucleus"/>
    <property type="evidence" value="ECO:0007669"/>
    <property type="project" value="UniProtKB-SubCell"/>
</dbReference>
<feature type="domain" description="Zn(2)-C6 fungal-type" evidence="7">
    <location>
        <begin position="28"/>
        <end position="56"/>
    </location>
</feature>
<evidence type="ECO:0000256" key="2">
    <source>
        <dbReference type="ARBA" id="ARBA00023015"/>
    </source>
</evidence>
<evidence type="ECO:0000256" key="6">
    <source>
        <dbReference type="SAM" id="MobiDB-lite"/>
    </source>
</evidence>
<keyword evidence="9" id="KW-1185">Reference proteome</keyword>
<reference evidence="9" key="1">
    <citation type="submission" date="2019-04" db="EMBL/GenBank/DDBJ databases">
        <title>Friends and foes A comparative genomics studyof 23 Aspergillus species from section Flavi.</title>
        <authorList>
            <consortium name="DOE Joint Genome Institute"/>
            <person name="Kjaerbolling I."/>
            <person name="Vesth T."/>
            <person name="Frisvad J.C."/>
            <person name="Nybo J.L."/>
            <person name="Theobald S."/>
            <person name="Kildgaard S."/>
            <person name="Isbrandt T."/>
            <person name="Kuo A."/>
            <person name="Sato A."/>
            <person name="Lyhne E.K."/>
            <person name="Kogle M.E."/>
            <person name="Wiebenga A."/>
            <person name="Kun R.S."/>
            <person name="Lubbers R.J."/>
            <person name="Makela M.R."/>
            <person name="Barry K."/>
            <person name="Chovatia M."/>
            <person name="Clum A."/>
            <person name="Daum C."/>
            <person name="Haridas S."/>
            <person name="He G."/>
            <person name="LaButti K."/>
            <person name="Lipzen A."/>
            <person name="Mondo S."/>
            <person name="Riley R."/>
            <person name="Salamov A."/>
            <person name="Simmons B.A."/>
            <person name="Magnuson J.K."/>
            <person name="Henrissat B."/>
            <person name="Mortensen U.H."/>
            <person name="Larsen T.O."/>
            <person name="Devries R.P."/>
            <person name="Grigoriev I.V."/>
            <person name="Machida M."/>
            <person name="Baker S.E."/>
            <person name="Andersen M.R."/>
        </authorList>
    </citation>
    <scope>NUCLEOTIDE SEQUENCE [LARGE SCALE GENOMIC DNA]</scope>
    <source>
        <strain evidence="9">CBS 130015</strain>
    </source>
</reference>
<dbReference type="PROSITE" id="PS50048">
    <property type="entry name" value="ZN2_CY6_FUNGAL_2"/>
    <property type="match status" value="1"/>
</dbReference>
<dbReference type="SUPFAM" id="SSF57701">
    <property type="entry name" value="Zn2/Cys6 DNA-binding domain"/>
    <property type="match status" value="1"/>
</dbReference>
<dbReference type="Gene3D" id="4.10.240.10">
    <property type="entry name" value="Zn(2)-C6 fungal-type DNA-binding domain"/>
    <property type="match status" value="1"/>
</dbReference>
<keyword evidence="5" id="KW-0539">Nucleus</keyword>
<dbReference type="Proteomes" id="UP000325433">
    <property type="component" value="Unassembled WGS sequence"/>
</dbReference>
<dbReference type="Pfam" id="PF00172">
    <property type="entry name" value="Zn_clus"/>
    <property type="match status" value="1"/>
</dbReference>
<organism evidence="8 9">
    <name type="scientific">Aspergillus transmontanensis</name>
    <dbReference type="NCBI Taxonomy" id="1034304"/>
    <lineage>
        <taxon>Eukaryota</taxon>
        <taxon>Fungi</taxon>
        <taxon>Dikarya</taxon>
        <taxon>Ascomycota</taxon>
        <taxon>Pezizomycotina</taxon>
        <taxon>Eurotiomycetes</taxon>
        <taxon>Eurotiomycetidae</taxon>
        <taxon>Eurotiales</taxon>
        <taxon>Aspergillaceae</taxon>
        <taxon>Aspergillus</taxon>
        <taxon>Aspergillus subgen. Circumdati</taxon>
    </lineage>
</organism>
<dbReference type="GO" id="GO:0045944">
    <property type="term" value="P:positive regulation of transcription by RNA polymerase II"/>
    <property type="evidence" value="ECO:0007669"/>
    <property type="project" value="TreeGrafter"/>
</dbReference>